<dbReference type="PROSITE" id="PS50889">
    <property type="entry name" value="S4"/>
    <property type="match status" value="1"/>
</dbReference>
<dbReference type="SMART" id="SM00363">
    <property type="entry name" value="S4"/>
    <property type="match status" value="1"/>
</dbReference>
<organism evidence="7 8">
    <name type="scientific">Thermodesulfatator indicus (strain DSM 15286 / JCM 11887 / CIR29812)</name>
    <dbReference type="NCBI Taxonomy" id="667014"/>
    <lineage>
        <taxon>Bacteria</taxon>
        <taxon>Pseudomonadati</taxon>
        <taxon>Thermodesulfobacteriota</taxon>
        <taxon>Thermodesulfobacteria</taxon>
        <taxon>Thermodesulfobacteriales</taxon>
        <taxon>Thermodesulfatatoraceae</taxon>
        <taxon>Thermodesulfatator</taxon>
    </lineage>
</organism>
<evidence type="ECO:0000256" key="1">
    <source>
        <dbReference type="ARBA" id="ARBA00010876"/>
    </source>
</evidence>
<evidence type="ECO:0000256" key="4">
    <source>
        <dbReference type="PROSITE-ProRule" id="PRU00182"/>
    </source>
</evidence>
<dbReference type="EC" id="5.4.99.-" evidence="5"/>
<dbReference type="SUPFAM" id="SSF55120">
    <property type="entry name" value="Pseudouridine synthase"/>
    <property type="match status" value="1"/>
</dbReference>
<dbReference type="PANTHER" id="PTHR21600:SF44">
    <property type="entry name" value="RIBOSOMAL LARGE SUBUNIT PSEUDOURIDINE SYNTHASE D"/>
    <property type="match status" value="1"/>
</dbReference>
<feature type="active site" evidence="3">
    <location>
        <position position="143"/>
    </location>
</feature>
<comment type="function">
    <text evidence="5">Responsible for synthesis of pseudouridine from uracil.</text>
</comment>
<evidence type="ECO:0000256" key="2">
    <source>
        <dbReference type="ARBA" id="ARBA00023235"/>
    </source>
</evidence>
<reference evidence="7 8" key="2">
    <citation type="journal article" date="2012" name="Stand. Genomic Sci.">
        <title>Complete genome sequence of the thermophilic sulfate-reducing ocean bacterium Thermodesulfatator indicus type strain (CIR29812(T)).</title>
        <authorList>
            <person name="Anderson I."/>
            <person name="Saunders E."/>
            <person name="Lapidus A."/>
            <person name="Nolan M."/>
            <person name="Lucas S."/>
            <person name="Tice H."/>
            <person name="Del Rio T.G."/>
            <person name="Cheng J.F."/>
            <person name="Han C."/>
            <person name="Tapia R."/>
            <person name="Goodwin L.A."/>
            <person name="Pitluck S."/>
            <person name="Liolios K."/>
            <person name="Mavromatis K."/>
            <person name="Pagani I."/>
            <person name="Ivanova N."/>
            <person name="Mikhailova N."/>
            <person name="Pati A."/>
            <person name="Chen A."/>
            <person name="Palaniappan K."/>
            <person name="Land M."/>
            <person name="Hauser L."/>
            <person name="Jeffries C.D."/>
            <person name="Chang Y.J."/>
            <person name="Brambilla E.M."/>
            <person name="Rohde M."/>
            <person name="Spring S."/>
            <person name="Goker M."/>
            <person name="Detter J.C."/>
            <person name="Woyke T."/>
            <person name="Bristow J."/>
            <person name="Eisen J.A."/>
            <person name="Markowitz V."/>
            <person name="Hugenholtz P."/>
            <person name="Kyrpides N.C."/>
            <person name="Klenk H.P."/>
        </authorList>
    </citation>
    <scope>NUCLEOTIDE SEQUENCE [LARGE SCALE GENOMIC DNA]</scope>
    <source>
        <strain evidence="8">DSM 15286 / JCM 11887 / CIR29812</strain>
    </source>
</reference>
<sequence>MNQGKTFELKVLPADEGKRLDVFLAENISELTRSQAKKIIENGHVKIDGKVVSKPRHKIKAGEIIEVFVPAPKPLEIKPEEEVPFEILYEDKHLAVINKPPGVVVHPGAGHYEGTLVHGLLARLKDLSGIGGELRPGIVHRLDKDTSGLLVVAKDDKTHQALTQMFKDREIKKIYLALVHGVPRLSAGKIEKPIGRHPVNRQKMSVHAKTGREALTFYRVRERFPKAALLEVEPKTGRTHQIRVHLASIGHPIVGDELYGGARPHGPKARRQMLHAYRLAFKHPVTGKELSFEAPLPEDFEEILSELRQVKN</sequence>
<dbReference type="InterPro" id="IPR006225">
    <property type="entry name" value="PsdUridine_synth_RluC/D"/>
</dbReference>
<dbReference type="Gene3D" id="3.30.2350.10">
    <property type="entry name" value="Pseudouridine synthase"/>
    <property type="match status" value="1"/>
</dbReference>
<reference evidence="8" key="1">
    <citation type="submission" date="2011-04" db="EMBL/GenBank/DDBJ databases">
        <title>The complete genome of Thermodesulfatator indicus DSM 15286.</title>
        <authorList>
            <person name="Lucas S."/>
            <person name="Copeland A."/>
            <person name="Lapidus A."/>
            <person name="Bruce D."/>
            <person name="Goodwin L."/>
            <person name="Pitluck S."/>
            <person name="Peters L."/>
            <person name="Kyrpides N."/>
            <person name="Mavromatis K."/>
            <person name="Pagani I."/>
            <person name="Ivanova N."/>
            <person name="Saunders L."/>
            <person name="Detter J.C."/>
            <person name="Tapia R."/>
            <person name="Han C."/>
            <person name="Land M."/>
            <person name="Hauser L."/>
            <person name="Markowitz V."/>
            <person name="Cheng J.-F."/>
            <person name="Hugenholtz P."/>
            <person name="Woyke T."/>
            <person name="Wu D."/>
            <person name="Spring S."/>
            <person name="Schroeder M."/>
            <person name="Brambilla E."/>
            <person name="Klenk H.-P."/>
            <person name="Eisen J.A."/>
        </authorList>
    </citation>
    <scope>NUCLEOTIDE SEQUENCE [LARGE SCALE GENOMIC DNA]</scope>
    <source>
        <strain evidence="8">DSM 15286 / JCM 11887 / CIR29812</strain>
    </source>
</reference>
<keyword evidence="8" id="KW-1185">Reference proteome</keyword>
<dbReference type="GO" id="GO:0120159">
    <property type="term" value="F:rRNA pseudouridine synthase activity"/>
    <property type="evidence" value="ECO:0007669"/>
    <property type="project" value="UniProtKB-ARBA"/>
</dbReference>
<keyword evidence="2 5" id="KW-0413">Isomerase</keyword>
<evidence type="ECO:0000259" key="6">
    <source>
        <dbReference type="SMART" id="SM00363"/>
    </source>
</evidence>
<dbReference type="CDD" id="cd02869">
    <property type="entry name" value="PseudoU_synth_RluA_like"/>
    <property type="match status" value="1"/>
</dbReference>
<dbReference type="InterPro" id="IPR036986">
    <property type="entry name" value="S4_RNA-bd_sf"/>
</dbReference>
<dbReference type="PROSITE" id="PS01129">
    <property type="entry name" value="PSI_RLU"/>
    <property type="match status" value="1"/>
</dbReference>
<evidence type="ECO:0000313" key="8">
    <source>
        <dbReference type="Proteomes" id="UP000006793"/>
    </source>
</evidence>
<dbReference type="InterPro" id="IPR006224">
    <property type="entry name" value="PsdUridine_synth_RluA-like_CS"/>
</dbReference>
<comment type="catalytic activity">
    <reaction evidence="5">
        <text>a uridine in RNA = a pseudouridine in RNA</text>
        <dbReference type="Rhea" id="RHEA:48348"/>
        <dbReference type="Rhea" id="RHEA-COMP:12068"/>
        <dbReference type="Rhea" id="RHEA-COMP:12069"/>
        <dbReference type="ChEBI" id="CHEBI:65314"/>
        <dbReference type="ChEBI" id="CHEBI:65315"/>
    </reaction>
</comment>
<dbReference type="NCBIfam" id="TIGR00005">
    <property type="entry name" value="rluA_subfam"/>
    <property type="match status" value="1"/>
</dbReference>
<dbReference type="PANTHER" id="PTHR21600">
    <property type="entry name" value="MITOCHONDRIAL RNA PSEUDOURIDINE SYNTHASE"/>
    <property type="match status" value="1"/>
</dbReference>
<accession>F8AC89</accession>
<dbReference type="SUPFAM" id="SSF55174">
    <property type="entry name" value="Alpha-L RNA-binding motif"/>
    <property type="match status" value="1"/>
</dbReference>
<name>F8AC89_THEID</name>
<dbReference type="Gene3D" id="3.10.290.10">
    <property type="entry name" value="RNA-binding S4 domain"/>
    <property type="match status" value="1"/>
</dbReference>
<dbReference type="EMBL" id="CP002683">
    <property type="protein sequence ID" value="AEH45724.1"/>
    <property type="molecule type" value="Genomic_DNA"/>
</dbReference>
<feature type="domain" description="RNA-binding S4" evidence="6">
    <location>
        <begin position="18"/>
        <end position="76"/>
    </location>
</feature>
<evidence type="ECO:0000313" key="7">
    <source>
        <dbReference type="EMBL" id="AEH45724.1"/>
    </source>
</evidence>
<dbReference type="InterPro" id="IPR006145">
    <property type="entry name" value="PsdUridine_synth_RsuA/RluA"/>
</dbReference>
<keyword evidence="4" id="KW-0694">RNA-binding</keyword>
<dbReference type="Pfam" id="PF00849">
    <property type="entry name" value="PseudoU_synth_2"/>
    <property type="match status" value="1"/>
</dbReference>
<gene>
    <name evidence="7" type="ordered locus">Thein_1869</name>
</gene>
<dbReference type="KEGG" id="tid:Thein_1869"/>
<evidence type="ECO:0000256" key="3">
    <source>
        <dbReference type="PIRSR" id="PIRSR606225-1"/>
    </source>
</evidence>
<dbReference type="InterPro" id="IPR050188">
    <property type="entry name" value="RluA_PseudoU_synthase"/>
</dbReference>
<dbReference type="Proteomes" id="UP000006793">
    <property type="component" value="Chromosome"/>
</dbReference>
<dbReference type="OrthoDB" id="9807829at2"/>
<dbReference type="InterPro" id="IPR002942">
    <property type="entry name" value="S4_RNA-bd"/>
</dbReference>
<dbReference type="FunCoup" id="F8AC89">
    <property type="interactions" value="486"/>
</dbReference>
<dbReference type="InterPro" id="IPR020103">
    <property type="entry name" value="PsdUridine_synth_cat_dom_sf"/>
</dbReference>
<dbReference type="Pfam" id="PF01479">
    <property type="entry name" value="S4"/>
    <property type="match status" value="1"/>
</dbReference>
<dbReference type="PATRIC" id="fig|667014.3.peg.1922"/>
<dbReference type="HOGENOM" id="CLU_016902_4_4_0"/>
<dbReference type="STRING" id="667014.Thein_1869"/>
<comment type="similarity">
    <text evidence="1 5">Belongs to the pseudouridine synthase RluA family.</text>
</comment>
<protein>
    <recommendedName>
        <fullName evidence="5">Pseudouridine synthase</fullName>
        <ecNumber evidence="5">5.4.99.-</ecNumber>
    </recommendedName>
</protein>
<dbReference type="GO" id="GO:0003723">
    <property type="term" value="F:RNA binding"/>
    <property type="evidence" value="ECO:0007669"/>
    <property type="project" value="UniProtKB-KW"/>
</dbReference>
<proteinExistence type="inferred from homology"/>
<dbReference type="eggNOG" id="COG0564">
    <property type="taxonomic scope" value="Bacteria"/>
</dbReference>
<dbReference type="InParanoid" id="F8AC89"/>
<dbReference type="GO" id="GO:0000455">
    <property type="term" value="P:enzyme-directed rRNA pseudouridine synthesis"/>
    <property type="evidence" value="ECO:0007669"/>
    <property type="project" value="UniProtKB-ARBA"/>
</dbReference>
<evidence type="ECO:0000256" key="5">
    <source>
        <dbReference type="RuleBase" id="RU362028"/>
    </source>
</evidence>
<dbReference type="RefSeq" id="WP_013908463.1">
    <property type="nucleotide sequence ID" value="NC_015681.1"/>
</dbReference>
<dbReference type="CDD" id="cd00165">
    <property type="entry name" value="S4"/>
    <property type="match status" value="1"/>
</dbReference>
<dbReference type="AlphaFoldDB" id="F8AC89"/>
<dbReference type="PaxDb" id="667014-Thein_1869"/>